<keyword evidence="6" id="KW-0378">Hydrolase</keyword>
<proteinExistence type="inferred from homology"/>
<comment type="caution">
    <text evidence="6">The sequence shown here is derived from an EMBL/GenBank/DDBJ whole genome shotgun (WGS) entry which is preliminary data.</text>
</comment>
<dbReference type="RefSeq" id="WP_219762336.1">
    <property type="nucleotide sequence ID" value="NZ_JAHYBZ010000002.1"/>
</dbReference>
<name>A0ABS7A6D4_9PROT</name>
<evidence type="ECO:0000256" key="4">
    <source>
        <dbReference type="SAM" id="SignalP"/>
    </source>
</evidence>
<sequence length="322" mass="33530">MQRRRLPLLLAAAPVAGALAQPAADPVLAEAMRDVAAMPGEAAALIEATGPKGRLRAAHRDTAPIFVGSCIKTFILAAWLQEVEAGRLSLDETLPVDDGVRSLISPVLGGVSGTVSARTALEAMISHSDNTATDIAMRRVGPARVRRLIAEMGLAGTRIPDSTRIMISTMAGAPPGTDLGWAGMRAIAAGDRLPGTPLPVINPHQTMVSTAQDLCTWYERALGGAVFAQASSLAEFKRISSWADAMPRVSLPDVMAYGKGGSIDWNSSQAVAVAGQMIDGPVRATFFWGANWPGEPDSAPAVIDRLAGTLRAALARAVAVLA</sequence>
<comment type="similarity">
    <text evidence="2">Belongs to the class-A beta-lactamase family.</text>
</comment>
<evidence type="ECO:0000313" key="7">
    <source>
        <dbReference type="Proteomes" id="UP001196565"/>
    </source>
</evidence>
<dbReference type="Proteomes" id="UP001196565">
    <property type="component" value="Unassembled WGS sequence"/>
</dbReference>
<evidence type="ECO:0000256" key="1">
    <source>
        <dbReference type="ARBA" id="ARBA00001526"/>
    </source>
</evidence>
<keyword evidence="7" id="KW-1185">Reference proteome</keyword>
<dbReference type="Pfam" id="PF13354">
    <property type="entry name" value="Beta-lactamase2"/>
    <property type="match status" value="1"/>
</dbReference>
<comment type="catalytic activity">
    <reaction evidence="1">
        <text>a beta-lactam + H2O = a substituted beta-amino acid</text>
        <dbReference type="Rhea" id="RHEA:20401"/>
        <dbReference type="ChEBI" id="CHEBI:15377"/>
        <dbReference type="ChEBI" id="CHEBI:35627"/>
        <dbReference type="ChEBI" id="CHEBI:140347"/>
        <dbReference type="EC" id="3.5.2.6"/>
    </reaction>
</comment>
<evidence type="ECO:0000259" key="5">
    <source>
        <dbReference type="Pfam" id="PF13354"/>
    </source>
</evidence>
<dbReference type="EMBL" id="JAHYBZ010000002">
    <property type="protein sequence ID" value="MBW6397748.1"/>
    <property type="molecule type" value="Genomic_DNA"/>
</dbReference>
<dbReference type="InterPro" id="IPR045155">
    <property type="entry name" value="Beta-lactam_cat"/>
</dbReference>
<dbReference type="PANTHER" id="PTHR35333">
    <property type="entry name" value="BETA-LACTAMASE"/>
    <property type="match status" value="1"/>
</dbReference>
<dbReference type="InterPro" id="IPR000871">
    <property type="entry name" value="Beta-lactam_class-A"/>
</dbReference>
<evidence type="ECO:0000256" key="3">
    <source>
        <dbReference type="ARBA" id="ARBA00012865"/>
    </source>
</evidence>
<dbReference type="EC" id="3.5.2.6" evidence="3"/>
<organism evidence="6 7">
    <name type="scientific">Roseomonas alba</name>
    <dbReference type="NCBI Taxonomy" id="2846776"/>
    <lineage>
        <taxon>Bacteria</taxon>
        <taxon>Pseudomonadati</taxon>
        <taxon>Pseudomonadota</taxon>
        <taxon>Alphaproteobacteria</taxon>
        <taxon>Acetobacterales</taxon>
        <taxon>Roseomonadaceae</taxon>
        <taxon>Roseomonas</taxon>
    </lineage>
</organism>
<reference evidence="6 7" key="1">
    <citation type="submission" date="2021-07" db="EMBL/GenBank/DDBJ databases">
        <authorList>
            <person name="So Y."/>
        </authorList>
    </citation>
    <scope>NUCLEOTIDE SEQUENCE [LARGE SCALE GENOMIC DNA]</scope>
    <source>
        <strain evidence="6 7">HJA6</strain>
    </source>
</reference>
<dbReference type="Gene3D" id="3.40.710.10">
    <property type="entry name" value="DD-peptidase/beta-lactamase superfamily"/>
    <property type="match status" value="1"/>
</dbReference>
<dbReference type="GO" id="GO:0016787">
    <property type="term" value="F:hydrolase activity"/>
    <property type="evidence" value="ECO:0007669"/>
    <property type="project" value="UniProtKB-KW"/>
</dbReference>
<evidence type="ECO:0000313" key="6">
    <source>
        <dbReference type="EMBL" id="MBW6397748.1"/>
    </source>
</evidence>
<keyword evidence="4" id="KW-0732">Signal</keyword>
<feature type="domain" description="Beta-lactamase class A catalytic" evidence="5">
    <location>
        <begin position="57"/>
        <end position="264"/>
    </location>
</feature>
<dbReference type="PANTHER" id="PTHR35333:SF3">
    <property type="entry name" value="BETA-LACTAMASE-TYPE TRANSPEPTIDASE FOLD CONTAINING PROTEIN"/>
    <property type="match status" value="1"/>
</dbReference>
<accession>A0ABS7A6D4</accession>
<feature type="chain" id="PRO_5047330817" description="beta-lactamase" evidence="4">
    <location>
        <begin position="21"/>
        <end position="322"/>
    </location>
</feature>
<protein>
    <recommendedName>
        <fullName evidence="3">beta-lactamase</fullName>
        <ecNumber evidence="3">3.5.2.6</ecNumber>
    </recommendedName>
</protein>
<gene>
    <name evidence="6" type="ORF">KPL78_07835</name>
</gene>
<feature type="signal peptide" evidence="4">
    <location>
        <begin position="1"/>
        <end position="20"/>
    </location>
</feature>
<dbReference type="SUPFAM" id="SSF56601">
    <property type="entry name" value="beta-lactamase/transpeptidase-like"/>
    <property type="match status" value="1"/>
</dbReference>
<evidence type="ECO:0000256" key="2">
    <source>
        <dbReference type="ARBA" id="ARBA00009009"/>
    </source>
</evidence>
<dbReference type="InterPro" id="IPR012338">
    <property type="entry name" value="Beta-lactam/transpept-like"/>
</dbReference>